<dbReference type="InterPro" id="IPR032675">
    <property type="entry name" value="LRR_dom_sf"/>
</dbReference>
<comment type="caution">
    <text evidence="1">The sequence shown here is derived from an EMBL/GenBank/DDBJ whole genome shotgun (WGS) entry which is preliminary data.</text>
</comment>
<dbReference type="EMBL" id="BLAL01000012">
    <property type="protein sequence ID" value="GES74754.1"/>
    <property type="molecule type" value="Genomic_DNA"/>
</dbReference>
<sequence>MSELNRDVLYLIFEQLQDNKKILYSCLLVSKTWCETIIPILWKNPWECLNKKKVKLLLSLSFNYISYCRHLNLDEILRIINENINEESIILNVQNEILTLFINENTKFTHLYICKILEHQIHLFHGVERCFSEIVFLSCSTGINNNTLTKLIETCKSIKELKLFFELKNNNCRIVKLIEAQRKLSNIVLTHNTNDDEPFIKIVEDSLIKHASTIQYSSLIKNTSGNLIEIKVDYVSNDEIDNKKLIQAIYDKCPNIKYLKILVRNRNIPELEKLLTNCPHLNRLYLFIVDNQEHTFDWDKLFEILIRSSSTSLFKFAFNILNVNYLLKLETFKLFFDNWKGRHPMFLQITAVDEKMDFTLIERYKSEGIIKKFDYRFQYNINEDFEWIDDNI</sequence>
<name>A0A8H3KTT1_9GLOM</name>
<accession>A0A8H3KTT1</accession>
<dbReference type="Proteomes" id="UP000615446">
    <property type="component" value="Unassembled WGS sequence"/>
</dbReference>
<organism evidence="1 2">
    <name type="scientific">Rhizophagus clarus</name>
    <dbReference type="NCBI Taxonomy" id="94130"/>
    <lineage>
        <taxon>Eukaryota</taxon>
        <taxon>Fungi</taxon>
        <taxon>Fungi incertae sedis</taxon>
        <taxon>Mucoromycota</taxon>
        <taxon>Glomeromycotina</taxon>
        <taxon>Glomeromycetes</taxon>
        <taxon>Glomerales</taxon>
        <taxon>Glomeraceae</taxon>
        <taxon>Rhizophagus</taxon>
    </lineage>
</organism>
<proteinExistence type="predicted"/>
<dbReference type="Gene3D" id="3.80.10.10">
    <property type="entry name" value="Ribonuclease Inhibitor"/>
    <property type="match status" value="1"/>
</dbReference>
<evidence type="ECO:0000313" key="2">
    <source>
        <dbReference type="Proteomes" id="UP000615446"/>
    </source>
</evidence>
<reference evidence="1" key="1">
    <citation type="submission" date="2019-10" db="EMBL/GenBank/DDBJ databases">
        <title>Conservation and host-specific expression of non-tandemly repeated heterogenous ribosome RNA gene in arbuscular mycorrhizal fungi.</title>
        <authorList>
            <person name="Maeda T."/>
            <person name="Kobayashi Y."/>
            <person name="Nakagawa T."/>
            <person name="Ezawa T."/>
            <person name="Yamaguchi K."/>
            <person name="Bino T."/>
            <person name="Nishimoto Y."/>
            <person name="Shigenobu S."/>
            <person name="Kawaguchi M."/>
        </authorList>
    </citation>
    <scope>NUCLEOTIDE SEQUENCE</scope>
    <source>
        <strain evidence="1">HR1</strain>
    </source>
</reference>
<protein>
    <recommendedName>
        <fullName evidence="3">F-box domain-containing protein</fullName>
    </recommendedName>
</protein>
<gene>
    <name evidence="1" type="ORF">RCL2_000222100</name>
</gene>
<dbReference type="AlphaFoldDB" id="A0A8H3KTT1"/>
<evidence type="ECO:0000313" key="1">
    <source>
        <dbReference type="EMBL" id="GES74754.1"/>
    </source>
</evidence>
<dbReference type="OrthoDB" id="10257471at2759"/>
<evidence type="ECO:0008006" key="3">
    <source>
        <dbReference type="Google" id="ProtNLM"/>
    </source>
</evidence>